<dbReference type="EMBL" id="CP104562">
    <property type="protein sequence ID" value="UXH78518.1"/>
    <property type="molecule type" value="Genomic_DNA"/>
</dbReference>
<name>A0ABY6B029_9BURK</name>
<sequence>MASSLVQLQLSIDGRPVVGESQLAGHEGHIEIRAVEWSVATASLDQADAPTGSANFGALRLRKSFDRSSLPLSAALARGARVDRARLWVLDGHSGAGPGAFAAGASPQDRSAAGGSGDDDFWRAVLLIDMSGARLTRLSTDTDGNQGWVHLSEHWELSGFARVELQYFPLSESGQPLPATSVTLHARTGS</sequence>
<dbReference type="Pfam" id="PF05638">
    <property type="entry name" value="T6SS_HCP"/>
    <property type="match status" value="1"/>
</dbReference>
<dbReference type="Proteomes" id="UP001064933">
    <property type="component" value="Chromosome"/>
</dbReference>
<dbReference type="RefSeq" id="WP_261758330.1">
    <property type="nucleotide sequence ID" value="NZ_CP104562.2"/>
</dbReference>
<protein>
    <submittedName>
        <fullName evidence="1">Type VI secretion system tube protein Hcp</fullName>
    </submittedName>
</protein>
<evidence type="ECO:0000313" key="1">
    <source>
        <dbReference type="EMBL" id="UXH78518.1"/>
    </source>
</evidence>
<reference evidence="1" key="1">
    <citation type="submission" date="2022-10" db="EMBL/GenBank/DDBJ databases">
        <title>Characterization and whole genome sequencing of a new Roseateles species, isolated from fresh water.</title>
        <authorList>
            <person name="Guliayeva D.Y."/>
            <person name="Akhremchuk A.E."/>
            <person name="Sikolenko M.A."/>
            <person name="Valentovich L.N."/>
            <person name="Sidarenka A.V."/>
        </authorList>
    </citation>
    <scope>NUCLEOTIDE SEQUENCE</scope>
    <source>
        <strain evidence="1">BIM B-1768</strain>
    </source>
</reference>
<dbReference type="InterPro" id="IPR036624">
    <property type="entry name" value="Hcp1-lik_sf"/>
</dbReference>
<evidence type="ECO:0000313" key="2">
    <source>
        <dbReference type="Proteomes" id="UP001064933"/>
    </source>
</evidence>
<dbReference type="SUPFAM" id="SSF141452">
    <property type="entry name" value="Hcp1-like"/>
    <property type="match status" value="1"/>
</dbReference>
<proteinExistence type="predicted"/>
<dbReference type="InterPro" id="IPR008514">
    <property type="entry name" value="T6SS_Hcp"/>
</dbReference>
<accession>A0ABY6B029</accession>
<keyword evidence="2" id="KW-1185">Reference proteome</keyword>
<organism evidence="1 2">
    <name type="scientific">Roseateles amylovorans</name>
    <dbReference type="NCBI Taxonomy" id="2978473"/>
    <lineage>
        <taxon>Bacteria</taxon>
        <taxon>Pseudomonadati</taxon>
        <taxon>Pseudomonadota</taxon>
        <taxon>Betaproteobacteria</taxon>
        <taxon>Burkholderiales</taxon>
        <taxon>Sphaerotilaceae</taxon>
        <taxon>Roseateles</taxon>
    </lineage>
</organism>
<dbReference type="Gene3D" id="2.30.110.20">
    <property type="entry name" value="Hcp1-like"/>
    <property type="match status" value="1"/>
</dbReference>
<gene>
    <name evidence="1" type="ORF">N4261_00850</name>
</gene>